<keyword evidence="1" id="KW-0805">Transcription regulation</keyword>
<dbReference type="PANTHER" id="PTHR31744:SF210">
    <property type="entry name" value="NAC DOMAIN-CONTAINING PROTEIN 86-LIKE"/>
    <property type="match status" value="1"/>
</dbReference>
<evidence type="ECO:0000256" key="4">
    <source>
        <dbReference type="ARBA" id="ARBA00023242"/>
    </source>
</evidence>
<keyword evidence="4" id="KW-0539">Nucleus</keyword>
<dbReference type="Gene3D" id="2.170.150.80">
    <property type="entry name" value="NAC domain"/>
    <property type="match status" value="1"/>
</dbReference>
<evidence type="ECO:0000256" key="2">
    <source>
        <dbReference type="ARBA" id="ARBA00023125"/>
    </source>
</evidence>
<dbReference type="PANTHER" id="PTHR31744">
    <property type="entry name" value="PROTEIN CUP-SHAPED COTYLEDON 2-RELATED"/>
    <property type="match status" value="1"/>
</dbReference>
<reference evidence="6 7" key="1">
    <citation type="journal article" date="2018" name="Front. Plant Sci.">
        <title>Red Clover (Trifolium pratense) and Zigzag Clover (T. medium) - A Picture of Genomic Similarities and Differences.</title>
        <authorList>
            <person name="Dluhosova J."/>
            <person name="Istvanek J."/>
            <person name="Nedelnik J."/>
            <person name="Repkova J."/>
        </authorList>
    </citation>
    <scope>NUCLEOTIDE SEQUENCE [LARGE SCALE GENOMIC DNA]</scope>
    <source>
        <strain evidence="7">cv. 10/8</strain>
        <tissue evidence="6">Leaf</tissue>
    </source>
</reference>
<feature type="non-terminal residue" evidence="6">
    <location>
        <position position="1"/>
    </location>
</feature>
<dbReference type="EMBL" id="LXQA010356801">
    <property type="protein sequence ID" value="MCI46387.1"/>
    <property type="molecule type" value="Genomic_DNA"/>
</dbReference>
<dbReference type="Pfam" id="PF02365">
    <property type="entry name" value="NAM"/>
    <property type="match status" value="1"/>
</dbReference>
<evidence type="ECO:0000256" key="1">
    <source>
        <dbReference type="ARBA" id="ARBA00023015"/>
    </source>
</evidence>
<sequence>NLPLAVSAPSASATAAPPTSLAPGFRFHPTDEELVIYYLKRKVSGKPFRFDAIAEVDIYKSEPWDLSGYSLTFP</sequence>
<dbReference type="InterPro" id="IPR003441">
    <property type="entry name" value="NAC-dom"/>
</dbReference>
<keyword evidence="2" id="KW-0238">DNA-binding</keyword>
<keyword evidence="7" id="KW-1185">Reference proteome</keyword>
<organism evidence="6 7">
    <name type="scientific">Trifolium medium</name>
    <dbReference type="NCBI Taxonomy" id="97028"/>
    <lineage>
        <taxon>Eukaryota</taxon>
        <taxon>Viridiplantae</taxon>
        <taxon>Streptophyta</taxon>
        <taxon>Embryophyta</taxon>
        <taxon>Tracheophyta</taxon>
        <taxon>Spermatophyta</taxon>
        <taxon>Magnoliopsida</taxon>
        <taxon>eudicotyledons</taxon>
        <taxon>Gunneridae</taxon>
        <taxon>Pentapetalae</taxon>
        <taxon>rosids</taxon>
        <taxon>fabids</taxon>
        <taxon>Fabales</taxon>
        <taxon>Fabaceae</taxon>
        <taxon>Papilionoideae</taxon>
        <taxon>50 kb inversion clade</taxon>
        <taxon>NPAAA clade</taxon>
        <taxon>Hologalegina</taxon>
        <taxon>IRL clade</taxon>
        <taxon>Trifolieae</taxon>
        <taxon>Trifolium</taxon>
    </lineage>
</organism>
<evidence type="ECO:0000313" key="7">
    <source>
        <dbReference type="Proteomes" id="UP000265520"/>
    </source>
</evidence>
<evidence type="ECO:0000259" key="5">
    <source>
        <dbReference type="PROSITE" id="PS51005"/>
    </source>
</evidence>
<name>A0A392SD86_9FABA</name>
<dbReference type="Proteomes" id="UP000265520">
    <property type="component" value="Unassembled WGS sequence"/>
</dbReference>
<feature type="domain" description="NAC" evidence="5">
    <location>
        <begin position="21"/>
        <end position="74"/>
    </location>
</feature>
<evidence type="ECO:0000313" key="6">
    <source>
        <dbReference type="EMBL" id="MCI46387.1"/>
    </source>
</evidence>
<protein>
    <submittedName>
        <fullName evidence="6">NAC domain containing protein 50</fullName>
    </submittedName>
</protein>
<accession>A0A392SD86</accession>
<dbReference type="SUPFAM" id="SSF101941">
    <property type="entry name" value="NAC domain"/>
    <property type="match status" value="1"/>
</dbReference>
<proteinExistence type="predicted"/>
<dbReference type="PROSITE" id="PS51005">
    <property type="entry name" value="NAC"/>
    <property type="match status" value="1"/>
</dbReference>
<comment type="caution">
    <text evidence="6">The sequence shown here is derived from an EMBL/GenBank/DDBJ whole genome shotgun (WGS) entry which is preliminary data.</text>
</comment>
<dbReference type="InterPro" id="IPR036093">
    <property type="entry name" value="NAC_dom_sf"/>
</dbReference>
<keyword evidence="3" id="KW-0804">Transcription</keyword>
<evidence type="ECO:0000256" key="3">
    <source>
        <dbReference type="ARBA" id="ARBA00023163"/>
    </source>
</evidence>
<dbReference type="GO" id="GO:0003677">
    <property type="term" value="F:DNA binding"/>
    <property type="evidence" value="ECO:0007669"/>
    <property type="project" value="UniProtKB-KW"/>
</dbReference>
<dbReference type="AlphaFoldDB" id="A0A392SD86"/>
<dbReference type="GO" id="GO:0006355">
    <property type="term" value="P:regulation of DNA-templated transcription"/>
    <property type="evidence" value="ECO:0007669"/>
    <property type="project" value="InterPro"/>
</dbReference>